<evidence type="ECO:0000313" key="3">
    <source>
        <dbReference type="Proteomes" id="UP000286268"/>
    </source>
</evidence>
<accession>A0A410DRC9</accession>
<dbReference type="OrthoDB" id="3648721at2"/>
<proteinExistence type="predicted"/>
<keyword evidence="2" id="KW-0378">Hydrolase</keyword>
<dbReference type="AlphaFoldDB" id="A0A410DRC9"/>
<dbReference type="KEGG" id="cmah:C1I91_08100"/>
<gene>
    <name evidence="2" type="ORF">C1I91_08100</name>
</gene>
<dbReference type="InterPro" id="IPR000668">
    <property type="entry name" value="Peptidase_C1A_C"/>
</dbReference>
<evidence type="ECO:0000259" key="1">
    <source>
        <dbReference type="Pfam" id="PF00112"/>
    </source>
</evidence>
<dbReference type="SUPFAM" id="SSF54001">
    <property type="entry name" value="Cysteine proteinases"/>
    <property type="match status" value="1"/>
</dbReference>
<evidence type="ECO:0000313" key="2">
    <source>
        <dbReference type="EMBL" id="QAA31608.1"/>
    </source>
</evidence>
<dbReference type="RefSeq" id="WP_128212419.1">
    <property type="nucleotide sequence ID" value="NZ_CP025746.1"/>
</dbReference>
<dbReference type="Proteomes" id="UP000286268">
    <property type="component" value="Chromosome"/>
</dbReference>
<keyword evidence="3" id="KW-1185">Reference proteome</keyword>
<protein>
    <submittedName>
        <fullName evidence="2">Cysteine protease</fullName>
    </submittedName>
</protein>
<name>A0A410DRC9_9CLOT</name>
<dbReference type="InterPro" id="IPR038765">
    <property type="entry name" value="Papain-like_cys_pep_sf"/>
</dbReference>
<dbReference type="GO" id="GO:0008234">
    <property type="term" value="F:cysteine-type peptidase activity"/>
    <property type="evidence" value="ECO:0007669"/>
    <property type="project" value="InterPro"/>
</dbReference>
<feature type="domain" description="Peptidase C1A papain C-terminal" evidence="1">
    <location>
        <begin position="46"/>
        <end position="258"/>
    </location>
</feature>
<dbReference type="GO" id="GO:0006508">
    <property type="term" value="P:proteolysis"/>
    <property type="evidence" value="ECO:0007669"/>
    <property type="project" value="UniProtKB-KW"/>
</dbReference>
<dbReference type="Pfam" id="PF00112">
    <property type="entry name" value="Peptidase_C1"/>
    <property type="match status" value="1"/>
</dbReference>
<organism evidence="2 3">
    <name type="scientific">Clostridium manihotivorum</name>
    <dbReference type="NCBI Taxonomy" id="2320868"/>
    <lineage>
        <taxon>Bacteria</taxon>
        <taxon>Bacillati</taxon>
        <taxon>Bacillota</taxon>
        <taxon>Clostridia</taxon>
        <taxon>Eubacteriales</taxon>
        <taxon>Clostridiaceae</taxon>
        <taxon>Clostridium</taxon>
    </lineage>
</organism>
<dbReference type="EMBL" id="CP025746">
    <property type="protein sequence ID" value="QAA31608.1"/>
    <property type="molecule type" value="Genomic_DNA"/>
</dbReference>
<sequence length="284" mass="32407">MLQHKLGWIPDFHDLRDFTEETPLINSIINNLKISEGKTKTSPPNLVDLRHWCSPVRDQGLWNSCTAEALASLVEYFDYKILNRNTDGASLFIYKNSRKLSNLNGDTGVSIRSALNSLTLFGMPPERYYPSDPENIDEEPSAFCYGFRKNYENLKFFKLDKNNKSQEELLNRVKYYLNLGLPCVFGFSVYDCIEHSEESGEITIPSVGNHLLGGQTVMAVGYDDMYCTINKASNTQASGALIIKNSWGSSWGEDCYGYLPYDYIISKLARDFWCILNEEWCLKV</sequence>
<keyword evidence="2" id="KW-0645">Protease</keyword>
<reference evidence="2 3" key="1">
    <citation type="submission" date="2018-01" db="EMBL/GenBank/DDBJ databases">
        <title>Genome Sequencing and Assembly of Anaerobacter polyendosporus strain CT4.</title>
        <authorList>
            <person name="Tachaapaikoon C."/>
            <person name="Sutheeworapong S."/>
            <person name="Jenjaroenpun P."/>
            <person name="Wongsurawat T."/>
            <person name="Nookeaw I."/>
            <person name="Cheawchanlertfa P."/>
            <person name="Kosugi A."/>
            <person name="Cheevadhanarak S."/>
            <person name="Ratanakhanokchai K."/>
        </authorList>
    </citation>
    <scope>NUCLEOTIDE SEQUENCE [LARGE SCALE GENOMIC DNA]</scope>
    <source>
        <strain evidence="2 3">CT4</strain>
    </source>
</reference>
<dbReference type="CDD" id="cd02619">
    <property type="entry name" value="Peptidase_C1"/>
    <property type="match status" value="1"/>
</dbReference>
<dbReference type="Gene3D" id="3.90.70.10">
    <property type="entry name" value="Cysteine proteinases"/>
    <property type="match status" value="1"/>
</dbReference>